<keyword evidence="1" id="KW-0812">Transmembrane</keyword>
<feature type="transmembrane region" description="Helical" evidence="1">
    <location>
        <begin position="127"/>
        <end position="150"/>
    </location>
</feature>
<protein>
    <submittedName>
        <fullName evidence="2">Uncharacterized protein</fullName>
    </submittedName>
</protein>
<evidence type="ECO:0000256" key="1">
    <source>
        <dbReference type="SAM" id="Phobius"/>
    </source>
</evidence>
<evidence type="ECO:0000313" key="2">
    <source>
        <dbReference type="EMBL" id="TGO92437.1"/>
    </source>
</evidence>
<keyword evidence="1" id="KW-1133">Transmembrane helix</keyword>
<dbReference type="EMBL" id="PQXO01000003">
    <property type="protein sequence ID" value="TGO92437.1"/>
    <property type="molecule type" value="Genomic_DNA"/>
</dbReference>
<gene>
    <name evidence="2" type="ORF">BPOR_0003g00350</name>
</gene>
<proteinExistence type="predicted"/>
<sequence length="184" mass="21098">MFTRTDELAVEWHTDESQKQVDPCFLDFGSKDRSIFKAIREQRGLTYFQKGRWTLSNNEDLALYRSMEVYGSCFGNLVRLVEGTTRTALNTREEMEEIATMKKDFEILYISSRMFVCIFGLQPRPPLLASLLYIAALFSFQPAVVVLLSYGSDEDAMSYETSIATPLLCALYHGHSIQYLDRGK</sequence>
<dbReference type="Proteomes" id="UP000297280">
    <property type="component" value="Unassembled WGS sequence"/>
</dbReference>
<keyword evidence="3" id="KW-1185">Reference proteome</keyword>
<organism evidence="2 3">
    <name type="scientific">Botrytis porri</name>
    <dbReference type="NCBI Taxonomy" id="87229"/>
    <lineage>
        <taxon>Eukaryota</taxon>
        <taxon>Fungi</taxon>
        <taxon>Dikarya</taxon>
        <taxon>Ascomycota</taxon>
        <taxon>Pezizomycotina</taxon>
        <taxon>Leotiomycetes</taxon>
        <taxon>Helotiales</taxon>
        <taxon>Sclerotiniaceae</taxon>
        <taxon>Botrytis</taxon>
    </lineage>
</organism>
<keyword evidence="1" id="KW-0472">Membrane</keyword>
<accession>A0A4Z1L6V4</accession>
<dbReference type="AlphaFoldDB" id="A0A4Z1L6V4"/>
<reference evidence="2 3" key="1">
    <citation type="submission" date="2017-12" db="EMBL/GenBank/DDBJ databases">
        <title>Comparative genomics of Botrytis spp.</title>
        <authorList>
            <person name="Valero-Jimenez C.A."/>
            <person name="Tapia P."/>
            <person name="Veloso J."/>
            <person name="Silva-Moreno E."/>
            <person name="Staats M."/>
            <person name="Valdes J.H."/>
            <person name="Van Kan J.A.L."/>
        </authorList>
    </citation>
    <scope>NUCLEOTIDE SEQUENCE [LARGE SCALE GENOMIC DNA]</scope>
    <source>
        <strain evidence="2 3">MUCL3349</strain>
    </source>
</reference>
<name>A0A4Z1L6V4_9HELO</name>
<evidence type="ECO:0000313" key="3">
    <source>
        <dbReference type="Proteomes" id="UP000297280"/>
    </source>
</evidence>
<comment type="caution">
    <text evidence="2">The sequence shown here is derived from an EMBL/GenBank/DDBJ whole genome shotgun (WGS) entry which is preliminary data.</text>
</comment>